<reference evidence="1" key="1">
    <citation type="submission" date="2024-12" db="EMBL/GenBank/DDBJ databases">
        <authorList>
            <person name="Wu N."/>
        </authorList>
    </citation>
    <scope>NUCLEOTIDE SEQUENCE</scope>
    <source>
        <strain evidence="1">P15</strain>
    </source>
</reference>
<gene>
    <name evidence="1" type="ORF">ACI1P1_23140</name>
</gene>
<accession>A0ACC7P4M0</accession>
<evidence type="ECO:0000313" key="2">
    <source>
        <dbReference type="Proteomes" id="UP001631969"/>
    </source>
</evidence>
<keyword evidence="2" id="KW-1185">Reference proteome</keyword>
<proteinExistence type="predicted"/>
<dbReference type="Proteomes" id="UP001631969">
    <property type="component" value="Unassembled WGS sequence"/>
</dbReference>
<name>A0ACC7P4M0_9BACL</name>
<sequence>MNALAEALKKNMLFRNKTEQEITGILAKINPTLRNYSRNEHIVREAEPAERMGIVITGIVEVQKMYSTGKVMTVSRFSTGSTVGEAVIFSKTNTYPATVIAAESASVLMFTKKELLALFALDTEIMALFMQNMSERLILLNQRIEILSLGTLRQRIAHFLIKEMKQQKTERIRIPFNKRVWAEHLNSARPSLSRELCYMRDQGWITFDDSTVDILQVGELEGLLQ</sequence>
<evidence type="ECO:0000313" key="1">
    <source>
        <dbReference type="EMBL" id="MFM9331194.1"/>
    </source>
</evidence>
<organism evidence="1 2">
    <name type="scientific">Paenibacillus mesotrionivorans</name>
    <dbReference type="NCBI Taxonomy" id="3160968"/>
    <lineage>
        <taxon>Bacteria</taxon>
        <taxon>Bacillati</taxon>
        <taxon>Bacillota</taxon>
        <taxon>Bacilli</taxon>
        <taxon>Bacillales</taxon>
        <taxon>Paenibacillaceae</taxon>
        <taxon>Paenibacillus</taxon>
    </lineage>
</organism>
<dbReference type="EMBL" id="JBJURJ010000017">
    <property type="protein sequence ID" value="MFM9331194.1"/>
    <property type="molecule type" value="Genomic_DNA"/>
</dbReference>
<comment type="caution">
    <text evidence="1">The sequence shown here is derived from an EMBL/GenBank/DDBJ whole genome shotgun (WGS) entry which is preliminary data.</text>
</comment>
<protein>
    <submittedName>
        <fullName evidence="1">Crp/Fnr family transcriptional regulator</fullName>
    </submittedName>
</protein>